<dbReference type="EMBL" id="CAJNOG010000813">
    <property type="protein sequence ID" value="CAF1363369.1"/>
    <property type="molecule type" value="Genomic_DNA"/>
</dbReference>
<gene>
    <name evidence="2" type="ORF">JYZ213_LOCUS35709</name>
    <name evidence="3" type="ORF">OXD698_LOCUS7212</name>
</gene>
<evidence type="ECO:0000313" key="3">
    <source>
        <dbReference type="EMBL" id="CAF3616789.1"/>
    </source>
</evidence>
<dbReference type="EMBL" id="CAJOAZ010000327">
    <property type="protein sequence ID" value="CAF3616789.1"/>
    <property type="molecule type" value="Genomic_DNA"/>
</dbReference>
<dbReference type="Proteomes" id="UP000663845">
    <property type="component" value="Unassembled WGS sequence"/>
</dbReference>
<dbReference type="Pfam" id="PF00665">
    <property type="entry name" value="rve"/>
    <property type="match status" value="1"/>
</dbReference>
<dbReference type="PROSITE" id="PS50994">
    <property type="entry name" value="INTEGRASE"/>
    <property type="match status" value="1"/>
</dbReference>
<protein>
    <recommendedName>
        <fullName evidence="1">Integrase catalytic domain-containing protein</fullName>
    </recommendedName>
</protein>
<dbReference type="GO" id="GO:0003676">
    <property type="term" value="F:nucleic acid binding"/>
    <property type="evidence" value="ECO:0007669"/>
    <property type="project" value="InterPro"/>
</dbReference>
<dbReference type="GO" id="GO:0015074">
    <property type="term" value="P:DNA integration"/>
    <property type="evidence" value="ECO:0007669"/>
    <property type="project" value="InterPro"/>
</dbReference>
<dbReference type="PANTHER" id="PTHR37984:SF5">
    <property type="entry name" value="PROTEIN NYNRIN-LIKE"/>
    <property type="match status" value="1"/>
</dbReference>
<sequence>MSESVTTNVLMENGESLYYKELEKHINSLSERYRSKSVIRQNGYNDIIKCVLLLKGTSSHLFSSKFIHWAKQNFILTKIGGVDICCCIKSKKTICTYETYYNVIGEAHASISHGGRDKTSFELNSHYSWIPRFAIEIFLKQCIHCQTRKPLKQHVVAKPIISLGVMTRLQVDLIDMRTRPDQLNPDIIYKWILNCIDHYSKFTWTYSLQSKSATEVALKLRELFFVFGPPKLLHSDNGKEFVATVIFELKQLFPDLVFVRGKPRHPQTQGCIERANGVLCGALGKWMSVHNSTHWSDGLLPTTYGINTRFSVVTKLTPYQVMFGQEPRCDSIFWKLVKENEIIDEEDLPTPIDDFNNDVVDDENDVDDCADIVDVDVRQIVQQLSDDVADIVDVDTYINVDAGTDVNADVVVDADVDVVVDADVNIDADVDVDAVQLVPQLSDDVAAVSLINLSLTDQPSVKSPRTKHNLVRKIATNNYMNTANKKMKLYQDSILITSEKFNLNDCVGVKIHTVDRTNTDANVLPCLIIEKIVKDNTIIFKLACEYGKLVNTYSVEQLVDLKLVYPDKLKQLVIDDLNDITFIEACKLYVRTSTTGQTCDCKGKCVTRQCPCKRMIVFCSTKCHSKRGGCANMGENT</sequence>
<name>A0A818P8R1_9BILA</name>
<dbReference type="InterPro" id="IPR012337">
    <property type="entry name" value="RNaseH-like_sf"/>
</dbReference>
<reference evidence="3" key="1">
    <citation type="submission" date="2021-02" db="EMBL/GenBank/DDBJ databases">
        <authorList>
            <person name="Nowell W R."/>
        </authorList>
    </citation>
    <scope>NUCLEOTIDE SEQUENCE</scope>
</reference>
<dbReference type="InterPro" id="IPR050951">
    <property type="entry name" value="Retrovirus_Pol_polyprotein"/>
</dbReference>
<evidence type="ECO:0000259" key="1">
    <source>
        <dbReference type="PROSITE" id="PS50994"/>
    </source>
</evidence>
<comment type="caution">
    <text evidence="3">The sequence shown here is derived from an EMBL/GenBank/DDBJ whole genome shotgun (WGS) entry which is preliminary data.</text>
</comment>
<evidence type="ECO:0000313" key="2">
    <source>
        <dbReference type="EMBL" id="CAF1363369.1"/>
    </source>
</evidence>
<proteinExistence type="predicted"/>
<dbReference type="AlphaFoldDB" id="A0A818P8R1"/>
<dbReference type="Proteomes" id="UP000663844">
    <property type="component" value="Unassembled WGS sequence"/>
</dbReference>
<dbReference type="SUPFAM" id="SSF53098">
    <property type="entry name" value="Ribonuclease H-like"/>
    <property type="match status" value="1"/>
</dbReference>
<dbReference type="InterPro" id="IPR036397">
    <property type="entry name" value="RNaseH_sf"/>
</dbReference>
<accession>A0A818P8R1</accession>
<feature type="domain" description="Integrase catalytic" evidence="1">
    <location>
        <begin position="155"/>
        <end position="326"/>
    </location>
</feature>
<dbReference type="Gene3D" id="3.30.420.10">
    <property type="entry name" value="Ribonuclease H-like superfamily/Ribonuclease H"/>
    <property type="match status" value="1"/>
</dbReference>
<organism evidence="3 4">
    <name type="scientific">Adineta steineri</name>
    <dbReference type="NCBI Taxonomy" id="433720"/>
    <lineage>
        <taxon>Eukaryota</taxon>
        <taxon>Metazoa</taxon>
        <taxon>Spiralia</taxon>
        <taxon>Gnathifera</taxon>
        <taxon>Rotifera</taxon>
        <taxon>Eurotatoria</taxon>
        <taxon>Bdelloidea</taxon>
        <taxon>Adinetida</taxon>
        <taxon>Adinetidae</taxon>
        <taxon>Adineta</taxon>
    </lineage>
</organism>
<dbReference type="PANTHER" id="PTHR37984">
    <property type="entry name" value="PROTEIN CBG26694"/>
    <property type="match status" value="1"/>
</dbReference>
<evidence type="ECO:0000313" key="4">
    <source>
        <dbReference type="Proteomes" id="UP000663844"/>
    </source>
</evidence>
<dbReference type="InterPro" id="IPR001584">
    <property type="entry name" value="Integrase_cat-core"/>
</dbReference>